<evidence type="ECO:0000313" key="3">
    <source>
        <dbReference type="Proteomes" id="UP000015106"/>
    </source>
</evidence>
<dbReference type="Pfam" id="PF17820">
    <property type="entry name" value="PDZ_6"/>
    <property type="match status" value="1"/>
</dbReference>
<dbReference type="PANTHER" id="PTHR47389:SF5">
    <property type="entry name" value="OS09G0436700 PROTEIN"/>
    <property type="match status" value="1"/>
</dbReference>
<dbReference type="EnsemblPlants" id="TuG1812G0500000143.01.T02">
    <property type="protein sequence ID" value="TuG1812G0500000143.01.T02"/>
    <property type="gene ID" value="TuG1812G0500000143.01"/>
</dbReference>
<evidence type="ECO:0000259" key="1">
    <source>
        <dbReference type="Pfam" id="PF17820"/>
    </source>
</evidence>
<evidence type="ECO:0000313" key="2">
    <source>
        <dbReference type="EnsemblPlants" id="TuG1812G0500000143.01.T02"/>
    </source>
</evidence>
<reference evidence="2" key="3">
    <citation type="submission" date="2022-06" db="UniProtKB">
        <authorList>
            <consortium name="EnsemblPlants"/>
        </authorList>
    </citation>
    <scope>IDENTIFICATION</scope>
</reference>
<accession>A0A8R7UAS1</accession>
<dbReference type="InterPro" id="IPR036034">
    <property type="entry name" value="PDZ_sf"/>
</dbReference>
<reference evidence="3" key="1">
    <citation type="journal article" date="2013" name="Nature">
        <title>Draft genome of the wheat A-genome progenitor Triticum urartu.</title>
        <authorList>
            <person name="Ling H.Q."/>
            <person name="Zhao S."/>
            <person name="Liu D."/>
            <person name="Wang J."/>
            <person name="Sun H."/>
            <person name="Zhang C."/>
            <person name="Fan H."/>
            <person name="Li D."/>
            <person name="Dong L."/>
            <person name="Tao Y."/>
            <person name="Gao C."/>
            <person name="Wu H."/>
            <person name="Li Y."/>
            <person name="Cui Y."/>
            <person name="Guo X."/>
            <person name="Zheng S."/>
            <person name="Wang B."/>
            <person name="Yu K."/>
            <person name="Liang Q."/>
            <person name="Yang W."/>
            <person name="Lou X."/>
            <person name="Chen J."/>
            <person name="Feng M."/>
            <person name="Jian J."/>
            <person name="Zhang X."/>
            <person name="Luo G."/>
            <person name="Jiang Y."/>
            <person name="Liu J."/>
            <person name="Wang Z."/>
            <person name="Sha Y."/>
            <person name="Zhang B."/>
            <person name="Wu H."/>
            <person name="Tang D."/>
            <person name="Shen Q."/>
            <person name="Xue P."/>
            <person name="Zou S."/>
            <person name="Wang X."/>
            <person name="Liu X."/>
            <person name="Wang F."/>
            <person name="Yang Y."/>
            <person name="An X."/>
            <person name="Dong Z."/>
            <person name="Zhang K."/>
            <person name="Zhang X."/>
            <person name="Luo M.C."/>
            <person name="Dvorak J."/>
            <person name="Tong Y."/>
            <person name="Wang J."/>
            <person name="Yang H."/>
            <person name="Li Z."/>
            <person name="Wang D."/>
            <person name="Zhang A."/>
            <person name="Wang J."/>
        </authorList>
    </citation>
    <scope>NUCLEOTIDE SEQUENCE</scope>
    <source>
        <strain evidence="3">cv. G1812</strain>
    </source>
</reference>
<dbReference type="AlphaFoldDB" id="A0A8R7UAS1"/>
<dbReference type="InterPro" id="IPR041489">
    <property type="entry name" value="PDZ_6"/>
</dbReference>
<feature type="domain" description="PDZ" evidence="1">
    <location>
        <begin position="63"/>
        <end position="98"/>
    </location>
</feature>
<keyword evidence="3" id="KW-1185">Reference proteome</keyword>
<name>A0A8R7UAS1_TRIUA</name>
<dbReference type="SUPFAM" id="SSF50156">
    <property type="entry name" value="PDZ domain-like"/>
    <property type="match status" value="1"/>
</dbReference>
<protein>
    <recommendedName>
        <fullName evidence="1">PDZ domain-containing protein</fullName>
    </recommendedName>
</protein>
<proteinExistence type="predicted"/>
<dbReference type="Gene3D" id="2.30.42.10">
    <property type="match status" value="1"/>
</dbReference>
<dbReference type="Proteomes" id="UP000015106">
    <property type="component" value="Chromosome 5"/>
</dbReference>
<dbReference type="PANTHER" id="PTHR47389">
    <property type="entry name" value="OS09G0436400 PROTEIN"/>
    <property type="match status" value="1"/>
</dbReference>
<organism evidence="2 3">
    <name type="scientific">Triticum urartu</name>
    <name type="common">Red wild einkorn</name>
    <name type="synonym">Crithodium urartu</name>
    <dbReference type="NCBI Taxonomy" id="4572"/>
    <lineage>
        <taxon>Eukaryota</taxon>
        <taxon>Viridiplantae</taxon>
        <taxon>Streptophyta</taxon>
        <taxon>Embryophyta</taxon>
        <taxon>Tracheophyta</taxon>
        <taxon>Spermatophyta</taxon>
        <taxon>Magnoliopsida</taxon>
        <taxon>Liliopsida</taxon>
        <taxon>Poales</taxon>
        <taxon>Poaceae</taxon>
        <taxon>BOP clade</taxon>
        <taxon>Pooideae</taxon>
        <taxon>Triticodae</taxon>
        <taxon>Triticeae</taxon>
        <taxon>Triticinae</taxon>
        <taxon>Triticum</taxon>
    </lineage>
</organism>
<dbReference type="Gramene" id="TuG1812G0500000143.01.T02">
    <property type="protein sequence ID" value="TuG1812G0500000143.01.T02"/>
    <property type="gene ID" value="TuG1812G0500000143.01"/>
</dbReference>
<sequence length="156" mass="17445">MFNGCRRGPFVPSSVLNGCMDLWRNFGCILRPHLGLQFEAIKFLDPTRGEYIWRKLNIDDGLVVEEMSAGSHAEKIGIRVGDIIDCINGERISTTLELENKLLSICMGNFNRGNLEVDVSVSLNFCLKSCFAGSVPSICSYKMFLCKIFVLKKIVS</sequence>
<reference evidence="2" key="2">
    <citation type="submission" date="2018-03" db="EMBL/GenBank/DDBJ databases">
        <title>The Triticum urartu genome reveals the dynamic nature of wheat genome evolution.</title>
        <authorList>
            <person name="Ling H."/>
            <person name="Ma B."/>
            <person name="Shi X."/>
            <person name="Liu H."/>
            <person name="Dong L."/>
            <person name="Sun H."/>
            <person name="Cao Y."/>
            <person name="Gao Q."/>
            <person name="Zheng S."/>
            <person name="Li Y."/>
            <person name="Yu Y."/>
            <person name="Du H."/>
            <person name="Qi M."/>
            <person name="Li Y."/>
            <person name="Yu H."/>
            <person name="Cui Y."/>
            <person name="Wang N."/>
            <person name="Chen C."/>
            <person name="Wu H."/>
            <person name="Zhao Y."/>
            <person name="Zhang J."/>
            <person name="Li Y."/>
            <person name="Zhou W."/>
            <person name="Zhang B."/>
            <person name="Hu W."/>
            <person name="Eijk M."/>
            <person name="Tang J."/>
            <person name="Witsenboer H."/>
            <person name="Zhao S."/>
            <person name="Li Z."/>
            <person name="Zhang A."/>
            <person name="Wang D."/>
            <person name="Liang C."/>
        </authorList>
    </citation>
    <scope>NUCLEOTIDE SEQUENCE [LARGE SCALE GENOMIC DNA]</scope>
    <source>
        <strain evidence="2">cv. G1812</strain>
    </source>
</reference>